<dbReference type="InterPro" id="IPR051784">
    <property type="entry name" value="Nod_factor_ABC_transporter"/>
</dbReference>
<dbReference type="KEGG" id="tbc:A0O31_00458"/>
<feature type="transmembrane region" description="Helical" evidence="5">
    <location>
        <begin position="53"/>
        <end position="71"/>
    </location>
</feature>
<accession>A0A1J0LRJ2</accession>
<dbReference type="PANTHER" id="PTHR43229">
    <property type="entry name" value="NODULATION PROTEIN J"/>
    <property type="match status" value="1"/>
</dbReference>
<dbReference type="AlphaFoldDB" id="A0A1J0LRJ2"/>
<sequence>MLRRYLLPMWAFVFRDFHLTRRYFSWVVVFTFYTIVNAATIALIGVAQGDFRLTLTLILGALLWSYLSAMYQEIANSIAYERWEGTLEYTFMAPVSRLVHLLGVSLFATFYSVVRTGVILLGLALFVDLDLAGANLWGVLVVLLVGSLAFMGLGLMAAILPVMSPENGAQATNILQGVLLLVSGIYYPVSVLPTWLQPLAYISPATYALEASRKLLGIQHPDSAPGHLVGAPLGAVLPELVVLLLMGVAFIPLGLWVFGLAERWAKRTGKLKRTG</sequence>
<dbReference type="EMBL" id="AP025593">
    <property type="protein sequence ID" value="BDG15975.1"/>
    <property type="molecule type" value="Genomic_DNA"/>
</dbReference>
<dbReference type="EMBL" id="CP016312">
    <property type="protein sequence ID" value="APD08666.1"/>
    <property type="molecule type" value="Genomic_DNA"/>
</dbReference>
<evidence type="ECO:0000313" key="10">
    <source>
        <dbReference type="Proteomes" id="UP000831120"/>
    </source>
</evidence>
<feature type="transmembrane region" description="Helical" evidence="5">
    <location>
        <begin position="101"/>
        <end position="127"/>
    </location>
</feature>
<dbReference type="STRING" id="56956.A0O31_00458"/>
<dbReference type="InterPro" id="IPR047817">
    <property type="entry name" value="ABC2_TM_bact-type"/>
</dbReference>
<feature type="transmembrane region" description="Helical" evidence="5">
    <location>
        <begin position="139"/>
        <end position="162"/>
    </location>
</feature>
<reference evidence="7" key="2">
    <citation type="journal article" date="2017" name="Stand. Genomic Sci.">
        <title>Complete genome sequence of Thermus brockianus GE-1 reveals key enzymes of xylan/xylose metabolism.</title>
        <authorList>
            <person name="Schaefers C."/>
            <person name="Blank S."/>
            <person name="Wiebusch S."/>
            <person name="Elleuche S."/>
            <person name="Antranikian G."/>
        </authorList>
    </citation>
    <scope>NUCLEOTIDE SEQUENCE</scope>
    <source>
        <strain evidence="7">GE-1</strain>
    </source>
</reference>
<protein>
    <recommendedName>
        <fullName evidence="5">Transport permease protein</fullName>
    </recommendedName>
</protein>
<dbReference type="GO" id="GO:0140359">
    <property type="term" value="F:ABC-type transporter activity"/>
    <property type="evidence" value="ECO:0007669"/>
    <property type="project" value="InterPro"/>
</dbReference>
<feature type="transmembrane region" description="Helical" evidence="5">
    <location>
        <begin position="240"/>
        <end position="261"/>
    </location>
</feature>
<evidence type="ECO:0000256" key="2">
    <source>
        <dbReference type="ARBA" id="ARBA00022692"/>
    </source>
</evidence>
<gene>
    <name evidence="7" type="ORF">A0O31_00458</name>
    <name evidence="8" type="ORF">TbrSNM41_07090</name>
</gene>
<name>A0A1J0LRJ2_THEBO</name>
<dbReference type="RefSeq" id="WP_071676493.1">
    <property type="nucleotide sequence ID" value="NZ_AP025593.1"/>
</dbReference>
<dbReference type="InterPro" id="IPR013525">
    <property type="entry name" value="ABC2_TM"/>
</dbReference>
<feature type="domain" description="ABC transmembrane type-2" evidence="6">
    <location>
        <begin position="17"/>
        <end position="261"/>
    </location>
</feature>
<feature type="transmembrane region" description="Helical" evidence="5">
    <location>
        <begin position="23"/>
        <end position="47"/>
    </location>
</feature>
<evidence type="ECO:0000313" key="9">
    <source>
        <dbReference type="Proteomes" id="UP000182993"/>
    </source>
</evidence>
<keyword evidence="5" id="KW-1003">Cell membrane</keyword>
<comment type="similarity">
    <text evidence="5">Belongs to the ABC-2 integral membrane protein family.</text>
</comment>
<evidence type="ECO:0000256" key="3">
    <source>
        <dbReference type="ARBA" id="ARBA00022989"/>
    </source>
</evidence>
<evidence type="ECO:0000313" key="7">
    <source>
        <dbReference type="EMBL" id="APD08666.1"/>
    </source>
</evidence>
<keyword evidence="3 5" id="KW-1133">Transmembrane helix</keyword>
<keyword evidence="4 5" id="KW-0472">Membrane</keyword>
<evidence type="ECO:0000256" key="5">
    <source>
        <dbReference type="RuleBase" id="RU361157"/>
    </source>
</evidence>
<feature type="transmembrane region" description="Helical" evidence="5">
    <location>
        <begin position="174"/>
        <end position="196"/>
    </location>
</feature>
<dbReference type="OrthoDB" id="9788252at2"/>
<proteinExistence type="inferred from homology"/>
<dbReference type="Proteomes" id="UP000182993">
    <property type="component" value="Chromosome"/>
</dbReference>
<comment type="subcellular location">
    <subcellularLocation>
        <location evidence="5">Cell membrane</location>
        <topology evidence="5">Multi-pass membrane protein</topology>
    </subcellularLocation>
    <subcellularLocation>
        <location evidence="1">Membrane</location>
        <topology evidence="1">Multi-pass membrane protein</topology>
    </subcellularLocation>
</comment>
<organism evidence="7 9">
    <name type="scientific">Thermus brockianus</name>
    <dbReference type="NCBI Taxonomy" id="56956"/>
    <lineage>
        <taxon>Bacteria</taxon>
        <taxon>Thermotogati</taxon>
        <taxon>Deinococcota</taxon>
        <taxon>Deinococci</taxon>
        <taxon>Thermales</taxon>
        <taxon>Thermaceae</taxon>
        <taxon>Thermus</taxon>
    </lineage>
</organism>
<evidence type="ECO:0000259" key="6">
    <source>
        <dbReference type="PROSITE" id="PS51012"/>
    </source>
</evidence>
<evidence type="ECO:0000256" key="1">
    <source>
        <dbReference type="ARBA" id="ARBA00004141"/>
    </source>
</evidence>
<evidence type="ECO:0000256" key="4">
    <source>
        <dbReference type="ARBA" id="ARBA00023136"/>
    </source>
</evidence>
<reference evidence="8 10" key="3">
    <citation type="journal article" date="2022" name="Microbiol. Resour. Announc.">
        <title>Complete Genome Sequences of Thermus Strains Isolated from Senami Hot Spring in Japan.</title>
        <authorList>
            <person name="Miyazaki K."/>
        </authorList>
    </citation>
    <scope>NUCLEOTIDE SEQUENCE [LARGE SCALE GENOMIC DNA]</scope>
    <source>
        <strain evidence="8 10">SNM4-1</strain>
    </source>
</reference>
<dbReference type="PANTHER" id="PTHR43229:SF2">
    <property type="entry name" value="NODULATION PROTEIN J"/>
    <property type="match status" value="1"/>
</dbReference>
<keyword evidence="10" id="KW-1185">Reference proteome</keyword>
<dbReference type="Proteomes" id="UP000831120">
    <property type="component" value="Chromosome"/>
</dbReference>
<dbReference type="PROSITE" id="PS51012">
    <property type="entry name" value="ABC_TM2"/>
    <property type="match status" value="1"/>
</dbReference>
<dbReference type="Pfam" id="PF01061">
    <property type="entry name" value="ABC2_membrane"/>
    <property type="match status" value="1"/>
</dbReference>
<reference evidence="9" key="1">
    <citation type="submission" date="2016-06" db="EMBL/GenBank/DDBJ databases">
        <title>Whole genome sequencing of Thermus brockianus strain GE-1.</title>
        <authorList>
            <person name="Schaefers C."/>
            <person name="Blank S."/>
            <person name="Wiebusch S."/>
            <person name="Elleuche S."/>
            <person name="Antranikian G."/>
        </authorList>
    </citation>
    <scope>NUCLEOTIDE SEQUENCE [LARGE SCALE GENOMIC DNA]</scope>
    <source>
        <strain evidence="9">GE-1</strain>
    </source>
</reference>
<dbReference type="InterPro" id="IPR000412">
    <property type="entry name" value="ABC_2_transport"/>
</dbReference>
<dbReference type="GO" id="GO:0043190">
    <property type="term" value="C:ATP-binding cassette (ABC) transporter complex"/>
    <property type="evidence" value="ECO:0007669"/>
    <property type="project" value="InterPro"/>
</dbReference>
<keyword evidence="5" id="KW-0813">Transport</keyword>
<keyword evidence="2 5" id="KW-0812">Transmembrane</keyword>
<dbReference type="PRINTS" id="PR00164">
    <property type="entry name" value="ABC2TRNSPORT"/>
</dbReference>
<evidence type="ECO:0000313" key="8">
    <source>
        <dbReference type="EMBL" id="BDG15975.1"/>
    </source>
</evidence>